<protein>
    <recommendedName>
        <fullName evidence="10">3-hydroxyacyl-[acyl-carrier-protein] dehydratase FabZ</fullName>
        <ecNumber evidence="10">4.2.1.59</ecNumber>
    </recommendedName>
    <alternativeName>
        <fullName evidence="10">(3R)-hydroxymyristoyl-[acyl-carrier-protein] dehydratase</fullName>
        <shortName evidence="10">(3R)-hydroxymyristoyl-ACP dehydrase</shortName>
    </alternativeName>
    <alternativeName>
        <fullName evidence="10">Beta-hydroxyacyl-ACP dehydratase</fullName>
    </alternativeName>
</protein>
<dbReference type="EMBL" id="SOAA01000003">
    <property type="protein sequence ID" value="TDS33989.1"/>
    <property type="molecule type" value="Genomic_DNA"/>
</dbReference>
<dbReference type="GO" id="GO:0005737">
    <property type="term" value="C:cytoplasm"/>
    <property type="evidence" value="ECO:0007669"/>
    <property type="project" value="UniProtKB-SubCell"/>
</dbReference>
<evidence type="ECO:0000313" key="15">
    <source>
        <dbReference type="EMBL" id="SES79205.1"/>
    </source>
</evidence>
<dbReference type="GO" id="GO:0006633">
    <property type="term" value="P:fatty acid biosynthetic process"/>
    <property type="evidence" value="ECO:0007669"/>
    <property type="project" value="UniProtKB-UniRule"/>
</dbReference>
<dbReference type="EMBL" id="QICM01000001">
    <property type="protein sequence ID" value="PXV70041.1"/>
    <property type="molecule type" value="Genomic_DNA"/>
</dbReference>
<dbReference type="Proteomes" id="UP000295758">
    <property type="component" value="Unassembled WGS sequence"/>
</dbReference>
<evidence type="ECO:0000313" key="19">
    <source>
        <dbReference type="Proteomes" id="UP000198945"/>
    </source>
</evidence>
<keyword evidence="5 10" id="KW-0444">Lipid biosynthesis</keyword>
<dbReference type="EMBL" id="FOHG01000006">
    <property type="protein sequence ID" value="SES79205.1"/>
    <property type="molecule type" value="Genomic_DNA"/>
</dbReference>
<dbReference type="CDD" id="cd01288">
    <property type="entry name" value="FabZ"/>
    <property type="match status" value="1"/>
</dbReference>
<evidence type="ECO:0000313" key="14">
    <source>
        <dbReference type="EMBL" id="SDI43001.1"/>
    </source>
</evidence>
<accession>A0A1G6J4C5</accession>
<evidence type="ECO:0000256" key="3">
    <source>
        <dbReference type="ARBA" id="ARBA00009174"/>
    </source>
</evidence>
<dbReference type="HAMAP" id="MF_00406">
    <property type="entry name" value="FabZ"/>
    <property type="match status" value="1"/>
</dbReference>
<keyword evidence="7 10" id="KW-0443">Lipid metabolism</keyword>
<evidence type="ECO:0000313" key="22">
    <source>
        <dbReference type="Proteomes" id="UP000295472"/>
    </source>
</evidence>
<feature type="active site" evidence="10">
    <location>
        <position position="54"/>
    </location>
</feature>
<dbReference type="OrthoDB" id="9772788at2"/>
<dbReference type="Pfam" id="PF07977">
    <property type="entry name" value="FabA"/>
    <property type="match status" value="1"/>
</dbReference>
<evidence type="ECO:0000313" key="17">
    <source>
        <dbReference type="EMBL" id="TDX45241.1"/>
    </source>
</evidence>
<dbReference type="InterPro" id="IPR013114">
    <property type="entry name" value="FabA_FabZ"/>
</dbReference>
<evidence type="ECO:0000313" key="16">
    <source>
        <dbReference type="EMBL" id="TDS33989.1"/>
    </source>
</evidence>
<gene>
    <name evidence="10" type="primary">fabZ</name>
    <name evidence="16" type="ORF">BY453_103149</name>
    <name evidence="17" type="ORF">C7954_10937</name>
    <name evidence="11" type="ORF">C8C78_10133</name>
    <name evidence="12" type="ORF">SAMN04488597_102179</name>
    <name evidence="13" type="ORF">SAMN04488598_10829</name>
    <name evidence="15" type="ORF">SAMN04515652_10647</name>
    <name evidence="14" type="ORF">SAMN04515654_10643</name>
</gene>
<evidence type="ECO:0000256" key="7">
    <source>
        <dbReference type="ARBA" id="ARBA00023098"/>
    </source>
</evidence>
<dbReference type="RefSeq" id="WP_073158632.1">
    <property type="nucleotide sequence ID" value="NZ_FMYT01000002.1"/>
</dbReference>
<evidence type="ECO:0000313" key="20">
    <source>
        <dbReference type="Proteomes" id="UP000199519"/>
    </source>
</evidence>
<dbReference type="EMBL" id="SOEF01000009">
    <property type="protein sequence ID" value="TDX45241.1"/>
    <property type="molecule type" value="Genomic_DNA"/>
</dbReference>
<dbReference type="NCBIfam" id="NF000582">
    <property type="entry name" value="PRK00006.1"/>
    <property type="match status" value="1"/>
</dbReference>
<evidence type="ECO:0000313" key="18">
    <source>
        <dbReference type="Proteomes" id="UP000198612"/>
    </source>
</evidence>
<dbReference type="PANTHER" id="PTHR30272">
    <property type="entry name" value="3-HYDROXYACYL-[ACYL-CARRIER-PROTEIN] DEHYDRATASE"/>
    <property type="match status" value="1"/>
</dbReference>
<dbReference type="NCBIfam" id="TIGR01750">
    <property type="entry name" value="fabZ"/>
    <property type="match status" value="1"/>
</dbReference>
<evidence type="ECO:0000313" key="24">
    <source>
        <dbReference type="Proteomes" id="UP000324896"/>
    </source>
</evidence>
<keyword evidence="6 10" id="KW-0441">Lipid A biosynthesis</keyword>
<reference evidence="18 20" key="2">
    <citation type="submission" date="2016-10" db="EMBL/GenBank/DDBJ databases">
        <authorList>
            <person name="Varghese N."/>
            <person name="Submissions S."/>
        </authorList>
    </citation>
    <scope>NUCLEOTIDE SEQUENCE [LARGE SCALE GENOMIC DNA]</scope>
    <source>
        <strain evidence="12 24">WG10</strain>
        <strain evidence="13 20">WG2</strain>
        <strain evidence="15 18">WG5</strain>
    </source>
</reference>
<dbReference type="GeneID" id="57012359"/>
<keyword evidence="4 10" id="KW-0963">Cytoplasm</keyword>
<dbReference type="InterPro" id="IPR010084">
    <property type="entry name" value="FabZ"/>
</dbReference>
<keyword evidence="20" id="KW-1185">Reference proteome</keyword>
<dbReference type="EMBL" id="FNEH01000006">
    <property type="protein sequence ID" value="SDI43001.1"/>
    <property type="molecule type" value="Genomic_DNA"/>
</dbReference>
<organism evidence="12 24">
    <name type="scientific">Halanaerobium congolense</name>
    <dbReference type="NCBI Taxonomy" id="54121"/>
    <lineage>
        <taxon>Bacteria</taxon>
        <taxon>Bacillati</taxon>
        <taxon>Bacillota</taxon>
        <taxon>Clostridia</taxon>
        <taxon>Halanaerobiales</taxon>
        <taxon>Halanaerobiaceae</taxon>
        <taxon>Halanaerobium</taxon>
    </lineage>
</organism>
<comment type="subcellular location">
    <subcellularLocation>
        <location evidence="2 10">Cytoplasm</location>
    </subcellularLocation>
</comment>
<proteinExistence type="inferred from homology"/>
<dbReference type="Proteomes" id="UP000199519">
    <property type="component" value="Unassembled WGS sequence"/>
</dbReference>
<reference evidence="16 23" key="3">
    <citation type="submission" date="2019-03" db="EMBL/GenBank/DDBJ databases">
        <title>Deep subsurface shale carbon reservoir microbial communities from Ohio and West Virginia, USA.</title>
        <authorList>
            <person name="Wrighton K."/>
        </authorList>
    </citation>
    <scope>NUCLEOTIDE SEQUENCE [LARGE SCALE GENOMIC DNA]</scope>
    <source>
        <strain evidence="16 23">UTICA-S4D12</strain>
    </source>
</reference>
<comment type="similarity">
    <text evidence="3 10">Belongs to the thioester dehydratase family. FabZ subfamily.</text>
</comment>
<dbReference type="EMBL" id="FNBJ01000008">
    <property type="protein sequence ID" value="SDF22466.1"/>
    <property type="molecule type" value="Genomic_DNA"/>
</dbReference>
<dbReference type="FunFam" id="3.10.129.10:FF:000001">
    <property type="entry name" value="3-hydroxyacyl-[acyl-carrier-protein] dehydratase FabZ"/>
    <property type="match status" value="1"/>
</dbReference>
<dbReference type="GO" id="GO:0009245">
    <property type="term" value="P:lipid A biosynthetic process"/>
    <property type="evidence" value="ECO:0007669"/>
    <property type="project" value="UniProtKB-UniRule"/>
</dbReference>
<dbReference type="InterPro" id="IPR029069">
    <property type="entry name" value="HotDog_dom_sf"/>
</dbReference>
<comment type="catalytic activity">
    <reaction evidence="1 10">
        <text>a (3R)-hydroxyacyl-[ACP] = a (2E)-enoyl-[ACP] + H2O</text>
        <dbReference type="Rhea" id="RHEA:13097"/>
        <dbReference type="Rhea" id="RHEA-COMP:9925"/>
        <dbReference type="Rhea" id="RHEA-COMP:9945"/>
        <dbReference type="ChEBI" id="CHEBI:15377"/>
        <dbReference type="ChEBI" id="CHEBI:78784"/>
        <dbReference type="ChEBI" id="CHEBI:78827"/>
        <dbReference type="EC" id="4.2.1.59"/>
    </reaction>
</comment>
<dbReference type="GO" id="GO:0016020">
    <property type="term" value="C:membrane"/>
    <property type="evidence" value="ECO:0007669"/>
    <property type="project" value="GOC"/>
</dbReference>
<evidence type="ECO:0000313" key="11">
    <source>
        <dbReference type="EMBL" id="PXV70041.1"/>
    </source>
</evidence>
<reference evidence="17 22" key="4">
    <citation type="submission" date="2019-03" db="EMBL/GenBank/DDBJ databases">
        <title>Subsurface microbial communities from deep shales in Ohio and West Virginia, USA.</title>
        <authorList>
            <person name="Wrighton K."/>
        </authorList>
    </citation>
    <scope>NUCLEOTIDE SEQUENCE [LARGE SCALE GENOMIC DNA]</scope>
    <source>
        <strain evidence="17 22">DSMZ 11287</strain>
        <strain evidence="11 21">MSL28</strain>
    </source>
</reference>
<dbReference type="STRING" id="54121.SAMN04515653_10843"/>
<evidence type="ECO:0000313" key="21">
    <source>
        <dbReference type="Proteomes" id="UP000247389"/>
    </source>
</evidence>
<name>A0A1G6J4C5_9FIRM</name>
<keyword evidence="8 10" id="KW-0456">Lyase</keyword>
<dbReference type="Proteomes" id="UP000324896">
    <property type="component" value="Unassembled WGS sequence"/>
</dbReference>
<dbReference type="Proteomes" id="UP000295472">
    <property type="component" value="Unassembled WGS sequence"/>
</dbReference>
<evidence type="ECO:0000256" key="8">
    <source>
        <dbReference type="ARBA" id="ARBA00023239"/>
    </source>
</evidence>
<evidence type="ECO:0000256" key="6">
    <source>
        <dbReference type="ARBA" id="ARBA00022556"/>
    </source>
</evidence>
<dbReference type="Gene3D" id="3.10.129.10">
    <property type="entry name" value="Hotdog Thioesterase"/>
    <property type="match status" value="1"/>
</dbReference>
<evidence type="ECO:0000256" key="9">
    <source>
        <dbReference type="ARBA" id="ARBA00025049"/>
    </source>
</evidence>
<reference evidence="14 19" key="1">
    <citation type="submission" date="2016-10" db="EMBL/GenBank/DDBJ databases">
        <authorList>
            <person name="de Groot N.N."/>
        </authorList>
    </citation>
    <scope>NUCLEOTIDE SEQUENCE [LARGE SCALE GENOMIC DNA]</scope>
    <source>
        <strain evidence="14 19">WG7</strain>
    </source>
</reference>
<evidence type="ECO:0000256" key="10">
    <source>
        <dbReference type="HAMAP-Rule" id="MF_00406"/>
    </source>
</evidence>
<dbReference type="GO" id="GO:0019171">
    <property type="term" value="F:(3R)-hydroxyacyl-[acyl-carrier-protein] dehydratase activity"/>
    <property type="evidence" value="ECO:0007669"/>
    <property type="project" value="UniProtKB-EC"/>
</dbReference>
<evidence type="ECO:0000256" key="4">
    <source>
        <dbReference type="ARBA" id="ARBA00022490"/>
    </source>
</evidence>
<comment type="function">
    <text evidence="9 10">Involved in unsaturated fatty acids biosynthesis. Catalyzes the dehydration of short chain beta-hydroxyacyl-ACPs and long chain saturated and unsaturated beta-hydroxyacyl-ACPs.</text>
</comment>
<evidence type="ECO:0000313" key="12">
    <source>
        <dbReference type="EMBL" id="SDC13662.1"/>
    </source>
</evidence>
<evidence type="ECO:0000256" key="5">
    <source>
        <dbReference type="ARBA" id="ARBA00022516"/>
    </source>
</evidence>
<evidence type="ECO:0000256" key="1">
    <source>
        <dbReference type="ARBA" id="ARBA00001055"/>
    </source>
</evidence>
<evidence type="ECO:0000256" key="2">
    <source>
        <dbReference type="ARBA" id="ARBA00004496"/>
    </source>
</evidence>
<evidence type="ECO:0000313" key="13">
    <source>
        <dbReference type="EMBL" id="SDF22466.1"/>
    </source>
</evidence>
<dbReference type="SUPFAM" id="SSF54637">
    <property type="entry name" value="Thioesterase/thiol ester dehydrase-isomerase"/>
    <property type="match status" value="1"/>
</dbReference>
<dbReference type="AlphaFoldDB" id="A0A1G6J4C5"/>
<dbReference type="Proteomes" id="UP000247389">
    <property type="component" value="Unassembled WGS sequence"/>
</dbReference>
<dbReference type="EC" id="4.2.1.59" evidence="10"/>
<dbReference type="Proteomes" id="UP000198945">
    <property type="component" value="Unassembled WGS sequence"/>
</dbReference>
<dbReference type="Proteomes" id="UP000198612">
    <property type="component" value="Unassembled WGS sequence"/>
</dbReference>
<dbReference type="PANTHER" id="PTHR30272:SF1">
    <property type="entry name" value="3-HYDROXYACYL-[ACYL-CARRIER-PROTEIN] DEHYDRATASE"/>
    <property type="match status" value="1"/>
</dbReference>
<dbReference type="EMBL" id="FMYT01000002">
    <property type="protein sequence ID" value="SDC13662.1"/>
    <property type="molecule type" value="Genomic_DNA"/>
</dbReference>
<evidence type="ECO:0000313" key="23">
    <source>
        <dbReference type="Proteomes" id="UP000295758"/>
    </source>
</evidence>
<sequence length="149" mass="17014">MNEVNEIIDISVIRSILPHRYPLLLVDKIEEIKKKESIVGIKNVTINEEFFLGHYPEHPIMPGVLIVEAMAQVSGILIYYSSEEMEGKLPIFTSIDKAKFRTPVKPGDQLRIKVEIVRLRKKIAKVRGEAYVGDDLAAEAEMMFTFEKI</sequence>